<dbReference type="Gene3D" id="2.10.10.10">
    <property type="entry name" value="Fibronectin, type II, collagen-binding"/>
    <property type="match status" value="1"/>
</dbReference>
<keyword evidence="6" id="KW-1185">Reference proteome</keyword>
<feature type="transmembrane region" description="Helical" evidence="3">
    <location>
        <begin position="678"/>
        <end position="702"/>
    </location>
</feature>
<dbReference type="SMART" id="SM00059">
    <property type="entry name" value="FN2"/>
    <property type="match status" value="1"/>
</dbReference>
<dbReference type="InterPro" id="IPR000562">
    <property type="entry name" value="FN_type2_dom"/>
</dbReference>
<evidence type="ECO:0000313" key="6">
    <source>
        <dbReference type="Proteomes" id="UP000186817"/>
    </source>
</evidence>
<reference evidence="5 6" key="1">
    <citation type="submission" date="2016-02" db="EMBL/GenBank/DDBJ databases">
        <title>Genome analysis of coral dinoflagellate symbionts highlights evolutionary adaptations to a symbiotic lifestyle.</title>
        <authorList>
            <person name="Aranda M."/>
            <person name="Li Y."/>
            <person name="Liew Y.J."/>
            <person name="Baumgarten S."/>
            <person name="Simakov O."/>
            <person name="Wilson M."/>
            <person name="Piel J."/>
            <person name="Ashoor H."/>
            <person name="Bougouffa S."/>
            <person name="Bajic V.B."/>
            <person name="Ryu T."/>
            <person name="Ravasi T."/>
            <person name="Bayer T."/>
            <person name="Micklem G."/>
            <person name="Kim H."/>
            <person name="Bhak J."/>
            <person name="Lajeunesse T.C."/>
            <person name="Voolstra C.R."/>
        </authorList>
    </citation>
    <scope>NUCLEOTIDE SEQUENCE [LARGE SCALE GENOMIC DNA]</scope>
    <source>
        <strain evidence="5 6">CCMP2467</strain>
    </source>
</reference>
<feature type="transmembrane region" description="Helical" evidence="3">
    <location>
        <begin position="714"/>
        <end position="738"/>
    </location>
</feature>
<keyword evidence="2" id="KW-1015">Disulfide bond</keyword>
<comment type="caution">
    <text evidence="5">The sequence shown here is derived from an EMBL/GenBank/DDBJ whole genome shotgun (WGS) entry which is preliminary data.</text>
</comment>
<keyword evidence="1" id="KW-0677">Repeat</keyword>
<evidence type="ECO:0000313" key="5">
    <source>
        <dbReference type="EMBL" id="OLP81652.1"/>
    </source>
</evidence>
<dbReference type="InterPro" id="IPR036943">
    <property type="entry name" value="FN_type2_sf"/>
</dbReference>
<keyword evidence="3" id="KW-1133">Transmembrane helix</keyword>
<dbReference type="SUPFAM" id="SSF57440">
    <property type="entry name" value="Kringle-like"/>
    <property type="match status" value="1"/>
</dbReference>
<dbReference type="InterPro" id="IPR011042">
    <property type="entry name" value="6-blade_b-propeller_TolB-like"/>
</dbReference>
<keyword evidence="3" id="KW-0472">Membrane</keyword>
<accession>A0A1Q9CFF1</accession>
<name>A0A1Q9CFF1_SYMMI</name>
<dbReference type="EMBL" id="LSRX01001261">
    <property type="protein sequence ID" value="OLP81652.1"/>
    <property type="molecule type" value="Genomic_DNA"/>
</dbReference>
<dbReference type="Proteomes" id="UP000186817">
    <property type="component" value="Unassembled WGS sequence"/>
</dbReference>
<feature type="domain" description="Fibronectin type-II" evidence="4">
    <location>
        <begin position="1358"/>
        <end position="1395"/>
    </location>
</feature>
<feature type="transmembrane region" description="Helical" evidence="3">
    <location>
        <begin position="396"/>
        <end position="426"/>
    </location>
</feature>
<keyword evidence="3" id="KW-0812">Transmembrane</keyword>
<dbReference type="InterPro" id="IPR013806">
    <property type="entry name" value="Kringle-like"/>
</dbReference>
<evidence type="ECO:0000256" key="1">
    <source>
        <dbReference type="ARBA" id="ARBA00022737"/>
    </source>
</evidence>
<feature type="transmembrane region" description="Helical" evidence="3">
    <location>
        <begin position="446"/>
        <end position="470"/>
    </location>
</feature>
<dbReference type="OrthoDB" id="433462at2759"/>
<evidence type="ECO:0000256" key="3">
    <source>
        <dbReference type="SAM" id="Phobius"/>
    </source>
</evidence>
<protein>
    <recommendedName>
        <fullName evidence="4">Fibronectin type-II domain-containing protein</fullName>
    </recommendedName>
</protein>
<evidence type="ECO:0000259" key="4">
    <source>
        <dbReference type="SMART" id="SM00059"/>
    </source>
</evidence>
<gene>
    <name evidence="5" type="ORF">AK812_SmicGene37783</name>
</gene>
<dbReference type="Gene3D" id="2.120.10.30">
    <property type="entry name" value="TolB, C-terminal domain"/>
    <property type="match status" value="1"/>
</dbReference>
<proteinExistence type="predicted"/>
<feature type="transmembrane region" description="Helical" evidence="3">
    <location>
        <begin position="299"/>
        <end position="319"/>
    </location>
</feature>
<organism evidence="5 6">
    <name type="scientific">Symbiodinium microadriaticum</name>
    <name type="common">Dinoflagellate</name>
    <name type="synonym">Zooxanthella microadriatica</name>
    <dbReference type="NCBI Taxonomy" id="2951"/>
    <lineage>
        <taxon>Eukaryota</taxon>
        <taxon>Sar</taxon>
        <taxon>Alveolata</taxon>
        <taxon>Dinophyceae</taxon>
        <taxon>Suessiales</taxon>
        <taxon>Symbiodiniaceae</taxon>
        <taxon>Symbiodinium</taxon>
    </lineage>
</organism>
<evidence type="ECO:0000256" key="2">
    <source>
        <dbReference type="ARBA" id="ARBA00023157"/>
    </source>
</evidence>
<dbReference type="Pfam" id="PF00040">
    <property type="entry name" value="fn2"/>
    <property type="match status" value="1"/>
</dbReference>
<sequence length="2404" mass="260305">MAVVRIYPRTDNRDFTMTGIQVRAGLQNAWEQSPVAAPDGVQGLGFLAQDRIRVVHEAVLCGTAAAYDMDSNLVERSKPYSAPVVEDNENEVWEGVEFLTMGFYKVCWCSGMFSCDQGTDFTFIVGFAVITGEMRTVAGDGDAPVADLEGTWEDFYSSRIGAIWGLALSDDGETIYFSGDLWGFLGRTQTETQELGWLKAPAPGMFRSASPAQVLAGMGRVFCRDSLGDGDAYDCTQKVDQVDVFISHSWSAGRWGKTLAVCFHLNGCVAVKSALAAAAAGSLCLAATGDVNNLVSNPYLFLLAVDLPVMVFFLSFFFAHMCSCRCASPTMWIDSLCIPQTSEAVKQEAISMLPAFVKCSSEMLILWDTTYCDRLWCCMEMSLFLKKGDLSKLHIVPVWLAPWLLCTMFLDWLCTRLTLPLVFFLYTGGQDGDQASVSRWGVLAAFLQLWGLFLVAYLPALLPALVSFVAKIEQHQAMLKQLQAFDIRCAKCSVEEDRTVLEGIVARVYDGIDDAPISVAFSADEFPTSFTDPASLLLPGEAEVLRDDAVRRVTSYPDFEECLEIFNEQVRHQLLSELRRDMGEATHLPLKMCMLAMLPTFLFSIATTFLACDGLPCDVAPKEQGFQSRLQMWTCDALGLCLIIWPGFQSMFPLLLRVLGSALSSEAGFQPLNAGSCVMVWLSGLGLYMYLFLLMGLANALLMITVTRPPSLPWLAGFGATALLLVFQYSACFMGSSFDFRRLSCRCICRNARIRAYNLETGYITAKVGSVPGYSGDGGDPTQARPCYWIADTGNSAIRGVLVVPGQSDVISTVIGGLGQGLAPAGTWTTSAQLSRPMQIAMSNTAWGAPRSLTFVEAGNAIARFVPLGTRVMEGAVQSVIGTGTSGFRQNPSKTNIAMDDPEGIAVHHSTVFVSDTVNHRIIMVPILEYETLGCFEEVTSGAEGTLIESLEGDVEGGLVPARECSGTILDEPDAVARCATATVRKVEGGPPAADQVANYLGCYDSQLLSVYVVLECPSEARAVPPGGKAGSGLQFWCTNQLFPETMKLEHGNCYGDPGSAKKLNGGSNGLCSGPYWLPGWQRGAVYSTLAIGVVRDLGLLAEAPGKDVATQEWLGITHHEAFGGFGEGQTLEDSRSEDGSYFFVSRRVMTAGVEKRDWQVHLGPLENEDGVAQALAVRRCPITVQHDAAPAKARRTKSLPTFRPVKHIFFLDGWSDVVACHTMVLASAGSEAYVEHKGMPYLKREVVGKRSVSARFERCVEVLMHRGVVRDDDVSLTVVEDYRVIGKPGTKRQCKDADEDISEEVSFDFFPPGRYELRLYNGRAREERNVTFLGVVELKSDCSIKDGCGTKGLAHDAKGPGRACVFPFRYDGVQYTECTMVKASAKWCATETDANGLGPEFGEPKAAEAEEVAQVTYSKVGAGVSCGEEAYRSADSPEQCQEDSPCDSCLAFTDNDCSMEYQKASNCTGQISAYKKILPPEKKKEPLERYGAEGGDADLKFMDANGDNKVVTLVDNEMAAAEVTNVRFSNNCGWEMGVENEIGVYVKVSFSAYFVEEMLGYSLEYSNGGGTNTDGCGGTFRDASLNFMDANDQSQSVVLVDPSLSGEDNDGTAAEVSNFRFSQNCPMKQVTLPTVANVKPAASIQHILDASNNNYADFGGTDWTFPTWVVDTFRLHAPWNGVKRWPFPGSYAGALNERPPASSKAPMYNTVKVKMGAKAPEAGLQNLIIMDIVAFDASGGMAMEALTDGSHTTLGDGGWVNGERGRDPHIGVHGITSAGSELFEIVADGDIVRLQAPALRFLRGDGAESISAGQSGMEGVSEQVHFPAPPTTLAGHRLFNSEVPSKAACEKHLGWEVSGVLFGKELRGVEHLSLLRLLGRRPPAPLKTGHFPLYSQHFRRAEAGGEGLSPWGLGLLSEGRALHWALAGSGNVARATAGLQADDVAVGHDLEKLTPRAGDAMEICPATEEAPSETEFSAFGAGFVLVCDASVLQRWPLQGRLAAEGEGRAEQLGLGISGCQKLCEREADCRYFSYNEGGTDTSEYGSCLRYDKCQENTLVVPGNTMFATFAMKSSKGRDKPPSWRLFTTSTPIRLATEASEDCSSLEFGITPDKQIVSGLAQGIELSHVFGEEGTAAELRSADGDFGSSEVFGASASCRIGDFDGGNWKTVASVPWSVKKDGVGYGGVDLMSLAGMGEGDSEKIRIVSFAVKPGAYLVITGEDAEVTAQTKPGAQRCTRELQNRWELYCSNNKIDVAHREGAGAGWVKPGPNSYKDMMEESTFTGILRRECQDCVDSHKKIYMRRKTGLDTWDAYGGVVDAWSGEGLHTDFDLYSTLQDALDDRNAWPRCDGVEKEASSEPQWTSSAPGEGRQNYKYAAYQVGERNVMNFAIHGDGLCSAMGEL</sequence>